<evidence type="ECO:0000256" key="4">
    <source>
        <dbReference type="ARBA" id="ARBA00022525"/>
    </source>
</evidence>
<evidence type="ECO:0000256" key="7">
    <source>
        <dbReference type="RuleBase" id="RU365009"/>
    </source>
</evidence>
<comment type="subunit">
    <text evidence="6">Self-assembles to form functional amyloid fibrils called rodlets. Self-assembly into fibrillar rodlets occurs spontaneously at hydrophobic:hydrophilic interfaces and the rodlets further associate laterally to form amphipathic monolayers.</text>
</comment>
<dbReference type="Proteomes" id="UP001218218">
    <property type="component" value="Unassembled WGS sequence"/>
</dbReference>
<comment type="caution">
    <text evidence="8">The sequence shown here is derived from an EMBL/GenBank/DDBJ whole genome shotgun (WGS) entry which is preliminary data.</text>
</comment>
<keyword evidence="7" id="KW-0732">Signal</keyword>
<comment type="similarity">
    <text evidence="2 7">Belongs to the fungal hydrophobin family.</text>
</comment>
<dbReference type="CDD" id="cd23507">
    <property type="entry name" value="hydrophobin_I"/>
    <property type="match status" value="1"/>
</dbReference>
<evidence type="ECO:0000256" key="5">
    <source>
        <dbReference type="ARBA" id="ARBA00023157"/>
    </source>
</evidence>
<dbReference type="GO" id="GO:0009277">
    <property type="term" value="C:fungal-type cell wall"/>
    <property type="evidence" value="ECO:0007669"/>
    <property type="project" value="InterPro"/>
</dbReference>
<keyword evidence="5 7" id="KW-1015">Disulfide bond</keyword>
<gene>
    <name evidence="8" type="ORF">DFH08DRAFT_799034</name>
</gene>
<organism evidence="8 9">
    <name type="scientific">Mycena albidolilacea</name>
    <dbReference type="NCBI Taxonomy" id="1033008"/>
    <lineage>
        <taxon>Eukaryota</taxon>
        <taxon>Fungi</taxon>
        <taxon>Dikarya</taxon>
        <taxon>Basidiomycota</taxon>
        <taxon>Agaricomycotina</taxon>
        <taxon>Agaricomycetes</taxon>
        <taxon>Agaricomycetidae</taxon>
        <taxon>Agaricales</taxon>
        <taxon>Marasmiineae</taxon>
        <taxon>Mycenaceae</taxon>
        <taxon>Mycena</taxon>
    </lineage>
</organism>
<keyword evidence="9" id="KW-1185">Reference proteome</keyword>
<name>A0AAD7F2I7_9AGAR</name>
<proteinExistence type="inferred from homology"/>
<keyword evidence="4 7" id="KW-0964">Secreted</keyword>
<dbReference type="AlphaFoldDB" id="A0AAD7F2I7"/>
<protein>
    <recommendedName>
        <fullName evidence="7">Hydrophobin</fullName>
    </recommendedName>
</protein>
<reference evidence="8" key="1">
    <citation type="submission" date="2023-03" db="EMBL/GenBank/DDBJ databases">
        <title>Massive genome expansion in bonnet fungi (Mycena s.s.) driven by repeated elements and novel gene families across ecological guilds.</title>
        <authorList>
            <consortium name="Lawrence Berkeley National Laboratory"/>
            <person name="Harder C.B."/>
            <person name="Miyauchi S."/>
            <person name="Viragh M."/>
            <person name="Kuo A."/>
            <person name="Thoen E."/>
            <person name="Andreopoulos B."/>
            <person name="Lu D."/>
            <person name="Skrede I."/>
            <person name="Drula E."/>
            <person name="Henrissat B."/>
            <person name="Morin E."/>
            <person name="Kohler A."/>
            <person name="Barry K."/>
            <person name="LaButti K."/>
            <person name="Morin E."/>
            <person name="Salamov A."/>
            <person name="Lipzen A."/>
            <person name="Mereny Z."/>
            <person name="Hegedus B."/>
            <person name="Baldrian P."/>
            <person name="Stursova M."/>
            <person name="Weitz H."/>
            <person name="Taylor A."/>
            <person name="Grigoriev I.V."/>
            <person name="Nagy L.G."/>
            <person name="Martin F."/>
            <person name="Kauserud H."/>
        </authorList>
    </citation>
    <scope>NUCLEOTIDE SEQUENCE</scope>
    <source>
        <strain evidence="8">CBHHK002</strain>
    </source>
</reference>
<dbReference type="GO" id="GO:0005199">
    <property type="term" value="F:structural constituent of cell wall"/>
    <property type="evidence" value="ECO:0007669"/>
    <property type="project" value="InterPro"/>
</dbReference>
<evidence type="ECO:0000256" key="6">
    <source>
        <dbReference type="ARBA" id="ARBA00093546"/>
    </source>
</evidence>
<dbReference type="EMBL" id="JARIHO010000003">
    <property type="protein sequence ID" value="KAJ7364718.1"/>
    <property type="molecule type" value="Genomic_DNA"/>
</dbReference>
<evidence type="ECO:0000256" key="2">
    <source>
        <dbReference type="ARBA" id="ARBA00010446"/>
    </source>
</evidence>
<evidence type="ECO:0000313" key="8">
    <source>
        <dbReference type="EMBL" id="KAJ7364718.1"/>
    </source>
</evidence>
<evidence type="ECO:0000256" key="3">
    <source>
        <dbReference type="ARBA" id="ARBA00022512"/>
    </source>
</evidence>
<accession>A0AAD7F2I7</accession>
<keyword evidence="3 7" id="KW-0134">Cell wall</keyword>
<evidence type="ECO:0000256" key="1">
    <source>
        <dbReference type="ARBA" id="ARBA00004191"/>
    </source>
</evidence>
<comment type="subcellular location">
    <subcellularLocation>
        <location evidence="1 7">Secreted</location>
        <location evidence="1 7">Cell wall</location>
    </subcellularLocation>
</comment>
<dbReference type="Pfam" id="PF01185">
    <property type="entry name" value="Hydrophobin"/>
    <property type="match status" value="1"/>
</dbReference>
<sequence>MMLETTGSNLAAAIQNGTPLPPVTPPTVPMCCVSVVDGSSLAGSAVGVALGLDITGLSVPLGLSCSPITVVGNNCGGISIICDVPEQEWGGLFTIKCLPITL</sequence>
<evidence type="ECO:0000313" key="9">
    <source>
        <dbReference type="Proteomes" id="UP001218218"/>
    </source>
</evidence>
<dbReference type="InterPro" id="IPR001338">
    <property type="entry name" value="Class_I_Hydrophobin"/>
</dbReference>